<dbReference type="InterPro" id="IPR001789">
    <property type="entry name" value="Sig_transdc_resp-reg_receiver"/>
</dbReference>
<dbReference type="OrthoDB" id="9797341at2"/>
<protein>
    <submittedName>
        <fullName evidence="6">Response regulator transcription factor</fullName>
    </submittedName>
</protein>
<feature type="domain" description="Response regulatory" evidence="5">
    <location>
        <begin position="4"/>
        <end position="120"/>
    </location>
</feature>
<feature type="modified residue" description="4-aspartylphosphate" evidence="3">
    <location>
        <position position="55"/>
    </location>
</feature>
<dbReference type="AlphaFoldDB" id="A0A4U6D0G5"/>
<feature type="domain" description="HTH luxR-type" evidence="4">
    <location>
        <begin position="140"/>
        <end position="205"/>
    </location>
</feature>
<evidence type="ECO:0000259" key="4">
    <source>
        <dbReference type="PROSITE" id="PS50043"/>
    </source>
</evidence>
<dbReference type="InterPro" id="IPR000792">
    <property type="entry name" value="Tscrpt_reg_LuxR_C"/>
</dbReference>
<reference evidence="6 7" key="1">
    <citation type="submission" date="2019-05" db="EMBL/GenBank/DDBJ databases">
        <title>Dyadobacter AR-3-8 sp. nov., isolated from arctic soil.</title>
        <authorList>
            <person name="Chaudhary D.K."/>
        </authorList>
    </citation>
    <scope>NUCLEOTIDE SEQUENCE [LARGE SCALE GENOMIC DNA]</scope>
    <source>
        <strain evidence="6 7">AR-3-8</strain>
    </source>
</reference>
<dbReference type="EMBL" id="SZVO01000009">
    <property type="protein sequence ID" value="TKT90680.1"/>
    <property type="molecule type" value="Genomic_DNA"/>
</dbReference>
<dbReference type="Proteomes" id="UP000304900">
    <property type="component" value="Unassembled WGS sequence"/>
</dbReference>
<dbReference type="GO" id="GO:0000160">
    <property type="term" value="P:phosphorelay signal transduction system"/>
    <property type="evidence" value="ECO:0007669"/>
    <property type="project" value="InterPro"/>
</dbReference>
<dbReference type="Gene3D" id="3.40.50.2300">
    <property type="match status" value="1"/>
</dbReference>
<evidence type="ECO:0000259" key="5">
    <source>
        <dbReference type="PROSITE" id="PS50110"/>
    </source>
</evidence>
<evidence type="ECO:0000256" key="1">
    <source>
        <dbReference type="ARBA" id="ARBA00022553"/>
    </source>
</evidence>
<sequence length="208" mass="23894">MKTKIMIIDDHALFNDGLAHIISQSTSFQVVKQVYESKNALYSYQMYRPDLILVDYNMPETDGLEVVRQLKALNASCKIVVISMYADKKEIQRFMAAGVNGYITKTTPYQQLIEALQAVMMGKNVFPDHIQSKNLPKNDSFQLKIQLTKREVEILRWVEKGLSTGEIADKLTLSYYTVETHRKNINAKLKDLSRMDYQQFVDQLGISS</sequence>
<organism evidence="6 7">
    <name type="scientific">Dyadobacter frigoris</name>
    <dbReference type="NCBI Taxonomy" id="2576211"/>
    <lineage>
        <taxon>Bacteria</taxon>
        <taxon>Pseudomonadati</taxon>
        <taxon>Bacteroidota</taxon>
        <taxon>Cytophagia</taxon>
        <taxon>Cytophagales</taxon>
        <taxon>Spirosomataceae</taxon>
        <taxon>Dyadobacter</taxon>
    </lineage>
</organism>
<evidence type="ECO:0000256" key="3">
    <source>
        <dbReference type="PROSITE-ProRule" id="PRU00169"/>
    </source>
</evidence>
<dbReference type="GO" id="GO:0003677">
    <property type="term" value="F:DNA binding"/>
    <property type="evidence" value="ECO:0007669"/>
    <property type="project" value="UniProtKB-KW"/>
</dbReference>
<dbReference type="SUPFAM" id="SSF52172">
    <property type="entry name" value="CheY-like"/>
    <property type="match status" value="1"/>
</dbReference>
<evidence type="ECO:0000313" key="6">
    <source>
        <dbReference type="EMBL" id="TKT90680.1"/>
    </source>
</evidence>
<dbReference type="PRINTS" id="PR00038">
    <property type="entry name" value="HTHLUXR"/>
</dbReference>
<keyword evidence="1 3" id="KW-0597">Phosphoprotein</keyword>
<keyword evidence="2" id="KW-0238">DNA-binding</keyword>
<evidence type="ECO:0000256" key="2">
    <source>
        <dbReference type="ARBA" id="ARBA00023125"/>
    </source>
</evidence>
<dbReference type="SMART" id="SM00448">
    <property type="entry name" value="REC"/>
    <property type="match status" value="1"/>
</dbReference>
<dbReference type="InterPro" id="IPR016032">
    <property type="entry name" value="Sig_transdc_resp-reg_C-effctor"/>
</dbReference>
<dbReference type="GO" id="GO:0006355">
    <property type="term" value="P:regulation of DNA-templated transcription"/>
    <property type="evidence" value="ECO:0007669"/>
    <property type="project" value="InterPro"/>
</dbReference>
<dbReference type="Pfam" id="PF00196">
    <property type="entry name" value="GerE"/>
    <property type="match status" value="1"/>
</dbReference>
<dbReference type="InterPro" id="IPR011006">
    <property type="entry name" value="CheY-like_superfamily"/>
</dbReference>
<gene>
    <name evidence="6" type="ORF">FDK13_20400</name>
</gene>
<dbReference type="CDD" id="cd06170">
    <property type="entry name" value="LuxR_C_like"/>
    <property type="match status" value="1"/>
</dbReference>
<dbReference type="PANTHER" id="PTHR45566">
    <property type="entry name" value="HTH-TYPE TRANSCRIPTIONAL REGULATOR YHJB-RELATED"/>
    <property type="match status" value="1"/>
</dbReference>
<dbReference type="SUPFAM" id="SSF46894">
    <property type="entry name" value="C-terminal effector domain of the bipartite response regulators"/>
    <property type="match status" value="1"/>
</dbReference>
<evidence type="ECO:0000313" key="7">
    <source>
        <dbReference type="Proteomes" id="UP000304900"/>
    </source>
</evidence>
<proteinExistence type="predicted"/>
<dbReference type="RefSeq" id="WP_137341848.1">
    <property type="nucleotide sequence ID" value="NZ_BSQH01000002.1"/>
</dbReference>
<name>A0A4U6D0G5_9BACT</name>
<dbReference type="SMART" id="SM00421">
    <property type="entry name" value="HTH_LUXR"/>
    <property type="match status" value="1"/>
</dbReference>
<accession>A0A4U6D0G5</accession>
<dbReference type="PROSITE" id="PS50110">
    <property type="entry name" value="RESPONSE_REGULATORY"/>
    <property type="match status" value="1"/>
</dbReference>
<dbReference type="CDD" id="cd17535">
    <property type="entry name" value="REC_NarL-like"/>
    <property type="match status" value="1"/>
</dbReference>
<dbReference type="PANTHER" id="PTHR45566:SF2">
    <property type="entry name" value="NARL SUBFAMILY"/>
    <property type="match status" value="1"/>
</dbReference>
<dbReference type="Pfam" id="PF00072">
    <property type="entry name" value="Response_reg"/>
    <property type="match status" value="1"/>
</dbReference>
<dbReference type="InterPro" id="IPR051015">
    <property type="entry name" value="EvgA-like"/>
</dbReference>
<comment type="caution">
    <text evidence="6">The sequence shown here is derived from an EMBL/GenBank/DDBJ whole genome shotgun (WGS) entry which is preliminary data.</text>
</comment>
<dbReference type="PROSITE" id="PS50043">
    <property type="entry name" value="HTH_LUXR_2"/>
    <property type="match status" value="1"/>
</dbReference>
<dbReference type="InterPro" id="IPR058245">
    <property type="entry name" value="NreC/VraR/RcsB-like_REC"/>
</dbReference>
<keyword evidence="7" id="KW-1185">Reference proteome</keyword>
<dbReference type="PROSITE" id="PS00622">
    <property type="entry name" value="HTH_LUXR_1"/>
    <property type="match status" value="1"/>
</dbReference>